<evidence type="ECO:0000313" key="2">
    <source>
        <dbReference type="Proteomes" id="UP000256429"/>
    </source>
</evidence>
<dbReference type="AlphaFoldDB" id="A0A3D9RSH9"/>
<name>A0A3D9RSH9_9FLAO</name>
<proteinExistence type="predicted"/>
<keyword evidence="2" id="KW-1185">Reference proteome</keyword>
<accession>A0A3D9RSH9</accession>
<organism evidence="1 2">
    <name type="scientific">Lutibacter oceani</name>
    <dbReference type="NCBI Taxonomy" id="1853311"/>
    <lineage>
        <taxon>Bacteria</taxon>
        <taxon>Pseudomonadati</taxon>
        <taxon>Bacteroidota</taxon>
        <taxon>Flavobacteriia</taxon>
        <taxon>Flavobacteriales</taxon>
        <taxon>Flavobacteriaceae</taxon>
        <taxon>Lutibacter</taxon>
    </lineage>
</organism>
<dbReference type="OrthoDB" id="1202673at2"/>
<sequence length="199" mass="24012">MKIKDLKIHLFFLKSFLEIFKKQNIKELNPFFENFFSRNQLIEILEYLYLDGLEEFKIENLNDKELLDLIGNDVSLLEYYIFKLEESITSTPTMSQEEVSSFFKEIQMENYYLADKPVNEWDEYDKSNYYSLLLKRGKSKRVFAIFTSDVNDEDKYAVTTKPSFFFDTKEDAELELQRILTRENFKEDDLKIMSLWKIH</sequence>
<dbReference type="EMBL" id="QTTQ01000011">
    <property type="protein sequence ID" value="REE80691.1"/>
    <property type="molecule type" value="Genomic_DNA"/>
</dbReference>
<protein>
    <submittedName>
        <fullName evidence="1">Uncharacterized protein</fullName>
    </submittedName>
</protein>
<reference evidence="1 2" key="1">
    <citation type="submission" date="2018-08" db="EMBL/GenBank/DDBJ databases">
        <title>Genomic Encyclopedia of Type Strains, Phase III (KMG-III): the genomes of soil and plant-associated and newly described type strains.</title>
        <authorList>
            <person name="Whitman W."/>
        </authorList>
    </citation>
    <scope>NUCLEOTIDE SEQUENCE [LARGE SCALE GENOMIC DNA]</scope>
    <source>
        <strain evidence="1 2">325-5</strain>
    </source>
</reference>
<evidence type="ECO:0000313" key="1">
    <source>
        <dbReference type="EMBL" id="REE80691.1"/>
    </source>
</evidence>
<comment type="caution">
    <text evidence="1">The sequence shown here is derived from an EMBL/GenBank/DDBJ whole genome shotgun (WGS) entry which is preliminary data.</text>
</comment>
<dbReference type="Proteomes" id="UP000256429">
    <property type="component" value="Unassembled WGS sequence"/>
</dbReference>
<gene>
    <name evidence="1" type="ORF">BX611_2343</name>
</gene>